<dbReference type="EMBL" id="BAAAND010000009">
    <property type="protein sequence ID" value="GAA1602822.1"/>
    <property type="molecule type" value="Genomic_DNA"/>
</dbReference>
<keyword evidence="2" id="KW-1185">Reference proteome</keyword>
<dbReference type="Proteomes" id="UP001500190">
    <property type="component" value="Unassembled WGS sequence"/>
</dbReference>
<proteinExistence type="predicted"/>
<reference evidence="2" key="1">
    <citation type="journal article" date="2019" name="Int. J. Syst. Evol. Microbiol.">
        <title>The Global Catalogue of Microorganisms (GCM) 10K type strain sequencing project: providing services to taxonomists for standard genome sequencing and annotation.</title>
        <authorList>
            <consortium name="The Broad Institute Genomics Platform"/>
            <consortium name="The Broad Institute Genome Sequencing Center for Infectious Disease"/>
            <person name="Wu L."/>
            <person name="Ma J."/>
        </authorList>
    </citation>
    <scope>NUCLEOTIDE SEQUENCE [LARGE SCALE GENOMIC DNA]</scope>
    <source>
        <strain evidence="2">JCM 14304</strain>
    </source>
</reference>
<dbReference type="InterPro" id="IPR043519">
    <property type="entry name" value="NT_sf"/>
</dbReference>
<gene>
    <name evidence="1" type="ORF">GCM10009742_58930</name>
</gene>
<comment type="caution">
    <text evidence="1">The sequence shown here is derived from an EMBL/GenBank/DDBJ whole genome shotgun (WGS) entry which is preliminary data.</text>
</comment>
<dbReference type="InterPro" id="IPR019646">
    <property type="entry name" value="Aminoglyc_AdlTrfase"/>
</dbReference>
<accession>A0ABP4Q706</accession>
<name>A0ABP4Q706_9ACTN</name>
<organism evidence="1 2">
    <name type="scientific">Kribbella karoonensis</name>
    <dbReference type="NCBI Taxonomy" id="324851"/>
    <lineage>
        <taxon>Bacteria</taxon>
        <taxon>Bacillati</taxon>
        <taxon>Actinomycetota</taxon>
        <taxon>Actinomycetes</taxon>
        <taxon>Propionibacteriales</taxon>
        <taxon>Kribbellaceae</taxon>
        <taxon>Kribbella</taxon>
    </lineage>
</organism>
<dbReference type="Gene3D" id="3.30.460.40">
    <property type="match status" value="1"/>
</dbReference>
<evidence type="ECO:0000313" key="2">
    <source>
        <dbReference type="Proteomes" id="UP001500190"/>
    </source>
</evidence>
<sequence>MPDYTMPPETARTLIAALQTHGVDACVGGGWAVDALVGRQTRTHADLDLWVDAADFEALVAALATEGMDRLHPWPGDRPWNFVLHDGTSRRLDLHLYERLPDGRLHYGSVNTPFLFTPEDLSGRGEIAGLPVRCEHPEFALQNHTGYELRETDHHDITLLHKHFPHQPPEGTH</sequence>
<evidence type="ECO:0000313" key="1">
    <source>
        <dbReference type="EMBL" id="GAA1602822.1"/>
    </source>
</evidence>
<protein>
    <submittedName>
        <fullName evidence="1">Aminoglycoside nucleotidyltransferase</fullName>
    </submittedName>
</protein>
<dbReference type="SUPFAM" id="SSF81301">
    <property type="entry name" value="Nucleotidyltransferase"/>
    <property type="match status" value="1"/>
</dbReference>
<dbReference type="Pfam" id="PF10706">
    <property type="entry name" value="Aminoglyc_resit"/>
    <property type="match status" value="1"/>
</dbReference>
<dbReference type="RefSeq" id="WP_344197167.1">
    <property type="nucleotide sequence ID" value="NZ_BAAAND010000009.1"/>
</dbReference>